<dbReference type="Proteomes" id="UP000479043">
    <property type="component" value="Unassembled WGS sequence"/>
</dbReference>
<comment type="caution">
    <text evidence="1">The sequence shown here is derived from an EMBL/GenBank/DDBJ whole genome shotgun (WGS) entry which is preliminary data.</text>
</comment>
<gene>
    <name evidence="1" type="ORF">GR167_11970</name>
</gene>
<evidence type="ECO:0000313" key="1">
    <source>
        <dbReference type="EMBL" id="MYM56023.1"/>
    </source>
</evidence>
<dbReference type="InterPro" id="IPR018697">
    <property type="entry name" value="DUF2199"/>
</dbReference>
<dbReference type="RefSeq" id="WP_160973759.1">
    <property type="nucleotide sequence ID" value="NZ_WWEN01000004.1"/>
</dbReference>
<organism evidence="1 2">
    <name type="scientific">Thalassovita mangrovi</name>
    <dbReference type="NCBI Taxonomy" id="2692236"/>
    <lineage>
        <taxon>Bacteria</taxon>
        <taxon>Pseudomonadati</taxon>
        <taxon>Pseudomonadota</taxon>
        <taxon>Alphaproteobacteria</taxon>
        <taxon>Rhodobacterales</taxon>
        <taxon>Roseobacteraceae</taxon>
        <taxon>Thalassovita</taxon>
    </lineage>
</organism>
<evidence type="ECO:0000313" key="2">
    <source>
        <dbReference type="Proteomes" id="UP000479043"/>
    </source>
</evidence>
<name>A0A6L8LK62_9RHOB</name>
<protein>
    <submittedName>
        <fullName evidence="1">DUF2199 domain-containing protein</fullName>
    </submittedName>
</protein>
<reference evidence="1 2" key="1">
    <citation type="submission" date="2020-01" db="EMBL/GenBank/DDBJ databases">
        <authorList>
            <person name="Chen S."/>
        </authorList>
    </citation>
    <scope>NUCLEOTIDE SEQUENCE [LARGE SCALE GENOMIC DNA]</scope>
    <source>
        <strain evidence="1 2">GS-10</strain>
    </source>
</reference>
<dbReference type="AlphaFoldDB" id="A0A6L8LK62"/>
<accession>A0A6L8LK62</accession>
<dbReference type="EMBL" id="WWEN01000004">
    <property type="protein sequence ID" value="MYM56023.1"/>
    <property type="molecule type" value="Genomic_DNA"/>
</dbReference>
<sequence>MALLDLDARWRRFNDPEREWPGSGKNFSGVFDLGFDHPSTWPHEARGEEAFVKVGEDQLSPDLCRQGEDRFVRVVLSFPIQGADDVFHMTPWARLEPDAFYAYLDTFDGRDAPAIDECPAELANILPGFEADTEEPLPVMLIFPGAEARPVAIASSGALAKAQQDGISFDQLLDIYAAFGQDIRPHLLQD</sequence>
<proteinExistence type="predicted"/>
<keyword evidence="2" id="KW-1185">Reference proteome</keyword>
<dbReference type="Pfam" id="PF09965">
    <property type="entry name" value="DUF2199"/>
    <property type="match status" value="1"/>
</dbReference>